<feature type="region of interest" description="Disordered" evidence="7">
    <location>
        <begin position="612"/>
        <end position="643"/>
    </location>
</feature>
<evidence type="ECO:0000259" key="9">
    <source>
        <dbReference type="PROSITE" id="PS50893"/>
    </source>
</evidence>
<evidence type="ECO:0000313" key="12">
    <source>
        <dbReference type="Proteomes" id="UP001201873"/>
    </source>
</evidence>
<evidence type="ECO:0000313" key="11">
    <source>
        <dbReference type="EMBL" id="MCK9878246.1"/>
    </source>
</evidence>
<dbReference type="InterPro" id="IPR036640">
    <property type="entry name" value="ABC1_TM_sf"/>
</dbReference>
<organism evidence="11 12">
    <name type="scientific">Frankia umida</name>
    <dbReference type="NCBI Taxonomy" id="573489"/>
    <lineage>
        <taxon>Bacteria</taxon>
        <taxon>Bacillati</taxon>
        <taxon>Actinomycetota</taxon>
        <taxon>Actinomycetes</taxon>
        <taxon>Frankiales</taxon>
        <taxon>Frankiaceae</taxon>
        <taxon>Frankia</taxon>
    </lineage>
</organism>
<keyword evidence="12" id="KW-1185">Reference proteome</keyword>
<name>A0ABT0K352_9ACTN</name>
<evidence type="ECO:0000256" key="6">
    <source>
        <dbReference type="ARBA" id="ARBA00023136"/>
    </source>
</evidence>
<dbReference type="InterPro" id="IPR027417">
    <property type="entry name" value="P-loop_NTPase"/>
</dbReference>
<evidence type="ECO:0000256" key="2">
    <source>
        <dbReference type="ARBA" id="ARBA00022692"/>
    </source>
</evidence>
<dbReference type="SUPFAM" id="SSF90123">
    <property type="entry name" value="ABC transporter transmembrane region"/>
    <property type="match status" value="1"/>
</dbReference>
<dbReference type="CDD" id="cd07346">
    <property type="entry name" value="ABC_6TM_exporters"/>
    <property type="match status" value="1"/>
</dbReference>
<feature type="domain" description="ABC transmembrane type-1" evidence="10">
    <location>
        <begin position="31"/>
        <end position="313"/>
    </location>
</feature>
<dbReference type="PROSITE" id="PS50893">
    <property type="entry name" value="ABC_TRANSPORTER_2"/>
    <property type="match status" value="1"/>
</dbReference>
<dbReference type="PANTHER" id="PTHR43394:SF1">
    <property type="entry name" value="ATP-BINDING CASSETTE SUB-FAMILY B MEMBER 10, MITOCHONDRIAL"/>
    <property type="match status" value="1"/>
</dbReference>
<evidence type="ECO:0000256" key="7">
    <source>
        <dbReference type="SAM" id="MobiDB-lite"/>
    </source>
</evidence>
<dbReference type="SUPFAM" id="SSF52540">
    <property type="entry name" value="P-loop containing nucleoside triphosphate hydrolases"/>
    <property type="match status" value="1"/>
</dbReference>
<feature type="transmembrane region" description="Helical" evidence="8">
    <location>
        <begin position="30"/>
        <end position="54"/>
    </location>
</feature>
<dbReference type="GO" id="GO:0005524">
    <property type="term" value="F:ATP binding"/>
    <property type="evidence" value="ECO:0007669"/>
    <property type="project" value="UniProtKB-KW"/>
</dbReference>
<protein>
    <submittedName>
        <fullName evidence="11">ABC transporter ATP-binding protein/permease</fullName>
    </submittedName>
</protein>
<dbReference type="Gene3D" id="3.40.50.300">
    <property type="entry name" value="P-loop containing nucleotide triphosphate hydrolases"/>
    <property type="match status" value="1"/>
</dbReference>
<sequence length="643" mass="66309">MTEPHLLPVADTRRTRTAMRGVLRAQRTQVWLALAALLAAAGCGLAAAPLLGHVVDLAADRTTRGLAWPVVLLAAAAVGQGAASYVGLRLVAQIGERFLAATRERFVDRALDLPLERVERGGSGDLTSRITEDIAMVSDAVRSAVPEFVSAALVIVLTVAGLAALDWRFGLAALVAAVPIQAATTRWYLRRSAPIYGERRRSAAGEQQQLLDTLAGAPTVRAFGLADDHVERLGHRVDRTIDAIAAVTYLQTRFFGRLNIAELTGLAAVLATGFWLVHDGAVSIGTASAAALYFANLFGPINAVLMLLDTLQSATASLARLIGVADLPVTSPPTTLPAPALPAPAAPTPAIPAPAVAGPAVPTPDVAGAPDASAGSLVARGVRYSYQPGHEVLHGLDLTVPAGTSVALVGPSGGGKSTLARLLAGLHRPDAGTIHLDGRPVDATSPAPSITLVTQEVYVFAGTLADDLRLAAPDASDDALWAALTDVGLAAWARTQPEGLATVIGADGHDLDATKAQQLALARLALADPTVAILDEATAEAGSAGARLLETAARQVTRGRTTVLVAHRLSQAATAEHIVVLDGGHIVEQGTHDALVATGGRYAQLWHAWSASRATPSTATPSDGAGQRERDIPVTVRVGEQAP</sequence>
<evidence type="ECO:0000256" key="1">
    <source>
        <dbReference type="ARBA" id="ARBA00004651"/>
    </source>
</evidence>
<evidence type="ECO:0000259" key="10">
    <source>
        <dbReference type="PROSITE" id="PS50929"/>
    </source>
</evidence>
<dbReference type="InterPro" id="IPR011527">
    <property type="entry name" value="ABC1_TM_dom"/>
</dbReference>
<evidence type="ECO:0000256" key="3">
    <source>
        <dbReference type="ARBA" id="ARBA00022741"/>
    </source>
</evidence>
<keyword evidence="5 8" id="KW-1133">Transmembrane helix</keyword>
<feature type="transmembrane region" description="Helical" evidence="8">
    <location>
        <begin position="260"/>
        <end position="278"/>
    </location>
</feature>
<keyword evidence="4 11" id="KW-0067">ATP-binding</keyword>
<keyword evidence="6 8" id="KW-0472">Membrane</keyword>
<dbReference type="InterPro" id="IPR003439">
    <property type="entry name" value="ABC_transporter-like_ATP-bd"/>
</dbReference>
<dbReference type="EMBL" id="JALKFT010000029">
    <property type="protein sequence ID" value="MCK9878246.1"/>
    <property type="molecule type" value="Genomic_DNA"/>
</dbReference>
<dbReference type="Pfam" id="PF00664">
    <property type="entry name" value="ABC_membrane"/>
    <property type="match status" value="1"/>
</dbReference>
<gene>
    <name evidence="11" type="ORF">MXD59_21155</name>
</gene>
<feature type="transmembrane region" description="Helical" evidence="8">
    <location>
        <begin position="66"/>
        <end position="88"/>
    </location>
</feature>
<dbReference type="Proteomes" id="UP001201873">
    <property type="component" value="Unassembled WGS sequence"/>
</dbReference>
<dbReference type="RefSeq" id="WP_248826368.1">
    <property type="nucleotide sequence ID" value="NZ_JALKFT010000029.1"/>
</dbReference>
<dbReference type="PROSITE" id="PS50929">
    <property type="entry name" value="ABC_TM1F"/>
    <property type="match status" value="1"/>
</dbReference>
<keyword evidence="3" id="KW-0547">Nucleotide-binding</keyword>
<feature type="compositionally biased region" description="Polar residues" evidence="7">
    <location>
        <begin position="612"/>
        <end position="621"/>
    </location>
</feature>
<feature type="domain" description="ABC transporter" evidence="9">
    <location>
        <begin position="377"/>
        <end position="608"/>
    </location>
</feature>
<feature type="transmembrane region" description="Helical" evidence="8">
    <location>
        <begin position="171"/>
        <end position="189"/>
    </location>
</feature>
<dbReference type="InterPro" id="IPR003593">
    <property type="entry name" value="AAA+_ATPase"/>
</dbReference>
<comment type="subcellular location">
    <subcellularLocation>
        <location evidence="1">Cell membrane</location>
        <topology evidence="1">Multi-pass membrane protein</topology>
    </subcellularLocation>
</comment>
<evidence type="ECO:0000256" key="8">
    <source>
        <dbReference type="SAM" id="Phobius"/>
    </source>
</evidence>
<dbReference type="SMART" id="SM00382">
    <property type="entry name" value="AAA"/>
    <property type="match status" value="1"/>
</dbReference>
<evidence type="ECO:0000256" key="4">
    <source>
        <dbReference type="ARBA" id="ARBA00022840"/>
    </source>
</evidence>
<comment type="caution">
    <text evidence="11">The sequence shown here is derived from an EMBL/GenBank/DDBJ whole genome shotgun (WGS) entry which is preliminary data.</text>
</comment>
<dbReference type="InterPro" id="IPR039421">
    <property type="entry name" value="Type_1_exporter"/>
</dbReference>
<dbReference type="Pfam" id="PF00005">
    <property type="entry name" value="ABC_tran"/>
    <property type="match status" value="1"/>
</dbReference>
<evidence type="ECO:0000256" key="5">
    <source>
        <dbReference type="ARBA" id="ARBA00022989"/>
    </source>
</evidence>
<dbReference type="PANTHER" id="PTHR43394">
    <property type="entry name" value="ATP-DEPENDENT PERMEASE MDL1, MITOCHONDRIAL"/>
    <property type="match status" value="1"/>
</dbReference>
<feature type="transmembrane region" description="Helical" evidence="8">
    <location>
        <begin position="144"/>
        <end position="165"/>
    </location>
</feature>
<keyword evidence="2 8" id="KW-0812">Transmembrane</keyword>
<proteinExistence type="predicted"/>
<accession>A0ABT0K352</accession>
<feature type="transmembrane region" description="Helical" evidence="8">
    <location>
        <begin position="290"/>
        <end position="308"/>
    </location>
</feature>
<reference evidence="11 12" key="1">
    <citation type="submission" date="2022-04" db="EMBL/GenBank/DDBJ databases">
        <title>Genome diversity in the genus Frankia.</title>
        <authorList>
            <person name="Carlos-Shanley C."/>
            <person name="Hahn D."/>
        </authorList>
    </citation>
    <scope>NUCLEOTIDE SEQUENCE [LARGE SCALE GENOMIC DNA]</scope>
    <source>
        <strain evidence="11 12">Ag45/Mut15</strain>
    </source>
</reference>
<dbReference type="Gene3D" id="1.20.1560.10">
    <property type="entry name" value="ABC transporter type 1, transmembrane domain"/>
    <property type="match status" value="1"/>
</dbReference>